<accession>A0A243W5J9</accession>
<dbReference type="Pfam" id="PF13302">
    <property type="entry name" value="Acetyltransf_3"/>
    <property type="match status" value="1"/>
</dbReference>
<dbReference type="AlphaFoldDB" id="A0A243W5J9"/>
<dbReference type="PANTHER" id="PTHR43792">
    <property type="entry name" value="GNAT FAMILY, PUTATIVE (AFU_ORTHOLOGUE AFUA_3G00765)-RELATED-RELATED"/>
    <property type="match status" value="1"/>
</dbReference>
<dbReference type="InterPro" id="IPR051531">
    <property type="entry name" value="N-acetyltransferase"/>
</dbReference>
<dbReference type="PANTHER" id="PTHR43792:SF16">
    <property type="entry name" value="N-ACETYLTRANSFERASE DOMAIN-CONTAINING PROTEIN"/>
    <property type="match status" value="1"/>
</dbReference>
<organism evidence="2 3">
    <name type="scientific">Hymenobacter crusticola</name>
    <dbReference type="NCBI Taxonomy" id="1770526"/>
    <lineage>
        <taxon>Bacteria</taxon>
        <taxon>Pseudomonadati</taxon>
        <taxon>Bacteroidota</taxon>
        <taxon>Cytophagia</taxon>
        <taxon>Cytophagales</taxon>
        <taxon>Hymenobacteraceae</taxon>
        <taxon>Hymenobacter</taxon>
    </lineage>
</organism>
<dbReference type="SUPFAM" id="SSF55729">
    <property type="entry name" value="Acyl-CoA N-acyltransferases (Nat)"/>
    <property type="match status" value="1"/>
</dbReference>
<sequence length="180" mass="20852">MALLVETERLVLRELLAEDALGMFAMDSDPEVHRYLGNTPLVSLTQSQEQITFIQQQYRENGIGRWAVIDKQTGHFVGWSGLKWIMEPLNQQTHFYELGYHFARPYWGRGYATEAAQAVLQYGFDTLGLIAMYSLADGQNQASNHVLLKLGFTFVERFDFHEKPHNWYELLRPQPGGRLW</sequence>
<proteinExistence type="predicted"/>
<dbReference type="GO" id="GO:0016747">
    <property type="term" value="F:acyltransferase activity, transferring groups other than amino-acyl groups"/>
    <property type="evidence" value="ECO:0007669"/>
    <property type="project" value="InterPro"/>
</dbReference>
<keyword evidence="3" id="KW-1185">Reference proteome</keyword>
<evidence type="ECO:0000259" key="1">
    <source>
        <dbReference type="PROSITE" id="PS51186"/>
    </source>
</evidence>
<keyword evidence="2" id="KW-0808">Transferase</keyword>
<dbReference type="Proteomes" id="UP000194873">
    <property type="component" value="Unassembled WGS sequence"/>
</dbReference>
<dbReference type="InterPro" id="IPR016181">
    <property type="entry name" value="Acyl_CoA_acyltransferase"/>
</dbReference>
<dbReference type="PROSITE" id="PS51186">
    <property type="entry name" value="GNAT"/>
    <property type="match status" value="1"/>
</dbReference>
<comment type="caution">
    <text evidence="2">The sequence shown here is derived from an EMBL/GenBank/DDBJ whole genome shotgun (WGS) entry which is preliminary data.</text>
</comment>
<reference evidence="2 3" key="1">
    <citation type="submission" date="2017-01" db="EMBL/GenBank/DDBJ databases">
        <title>A new Hymenobacter.</title>
        <authorList>
            <person name="Liang Y."/>
            <person name="Feng F."/>
        </authorList>
    </citation>
    <scope>NUCLEOTIDE SEQUENCE [LARGE SCALE GENOMIC DNA]</scope>
    <source>
        <strain evidence="2">MIMBbqt21</strain>
    </source>
</reference>
<dbReference type="InterPro" id="IPR000182">
    <property type="entry name" value="GNAT_dom"/>
</dbReference>
<dbReference type="RefSeq" id="WP_086597335.1">
    <property type="nucleotide sequence ID" value="NZ_MTSE01000045.1"/>
</dbReference>
<dbReference type="EMBL" id="MTSE01000045">
    <property type="protein sequence ID" value="OUJ68691.1"/>
    <property type="molecule type" value="Genomic_DNA"/>
</dbReference>
<name>A0A243W5J9_9BACT</name>
<protein>
    <submittedName>
        <fullName evidence="2">GNAT family N-acetyltransferase</fullName>
    </submittedName>
</protein>
<feature type="domain" description="N-acetyltransferase" evidence="1">
    <location>
        <begin position="10"/>
        <end position="173"/>
    </location>
</feature>
<dbReference type="Gene3D" id="3.40.630.30">
    <property type="match status" value="1"/>
</dbReference>
<gene>
    <name evidence="2" type="ORF">BXP70_27585</name>
</gene>
<evidence type="ECO:0000313" key="3">
    <source>
        <dbReference type="Proteomes" id="UP000194873"/>
    </source>
</evidence>
<dbReference type="OrthoDB" id="9788916at2"/>
<evidence type="ECO:0000313" key="2">
    <source>
        <dbReference type="EMBL" id="OUJ68691.1"/>
    </source>
</evidence>